<evidence type="ECO:0000259" key="1">
    <source>
        <dbReference type="Pfam" id="PF09359"/>
    </source>
</evidence>
<dbReference type="eggNOG" id="COG5036">
    <property type="taxonomic scope" value="Bacteria"/>
</dbReference>
<name>F3ZVW3_MAHA5</name>
<dbReference type="InterPro" id="IPR042267">
    <property type="entry name" value="VTC_sf"/>
</dbReference>
<dbReference type="Proteomes" id="UP000008457">
    <property type="component" value="Chromosome"/>
</dbReference>
<evidence type="ECO:0000313" key="2">
    <source>
        <dbReference type="EMBL" id="AEE95337.1"/>
    </source>
</evidence>
<feature type="domain" description="VTC" evidence="1">
    <location>
        <begin position="6"/>
        <end position="221"/>
    </location>
</feature>
<sequence>MNQHYRHELKHEIDVFDRIEIIRRLSLALEHDPFADESGSYIVHSLYFDTPDDTALQEKLDGVTPRTKFRLRYYNDNTDFIRLEKKCKSSDLSYKESAPITFEQCRKILNGKWDWLKTTDHPLMRELYAHIATNILRPKSVVIYRREAFAHPAGNIRITVDSDIKRGILIRQFLEPYAPTVHIDGRAVLEIKYDAFLPQFICDITRLRHRHRTSFSKYAASRILNWE</sequence>
<dbReference type="AlphaFoldDB" id="F3ZVW3"/>
<evidence type="ECO:0000313" key="3">
    <source>
        <dbReference type="Proteomes" id="UP000008457"/>
    </source>
</evidence>
<keyword evidence="3" id="KW-1185">Reference proteome</keyword>
<dbReference type="InterPro" id="IPR018966">
    <property type="entry name" value="VTC_domain"/>
</dbReference>
<dbReference type="CDD" id="cd07750">
    <property type="entry name" value="PolyPPase_VTC_like"/>
    <property type="match status" value="1"/>
</dbReference>
<reference evidence="3" key="1">
    <citation type="submission" date="2010-11" db="EMBL/GenBank/DDBJ databases">
        <title>The complete genome of Mahella australiensis DSM 15567.</title>
        <authorList>
            <consortium name="US DOE Joint Genome Institute (JGI-PGF)"/>
            <person name="Lucas S."/>
            <person name="Copeland A."/>
            <person name="Lapidus A."/>
            <person name="Bruce D."/>
            <person name="Goodwin L."/>
            <person name="Pitluck S."/>
            <person name="Kyrpides N."/>
            <person name="Mavromatis K."/>
            <person name="Pagani I."/>
            <person name="Ivanova N."/>
            <person name="Teshima H."/>
            <person name="Brettin T."/>
            <person name="Detter J.C."/>
            <person name="Han C."/>
            <person name="Tapia R."/>
            <person name="Land M."/>
            <person name="Hauser L."/>
            <person name="Markowitz V."/>
            <person name="Cheng J.-F."/>
            <person name="Hugenholtz P."/>
            <person name="Woyke T."/>
            <person name="Wu D."/>
            <person name="Spring S."/>
            <person name="Pukall R."/>
            <person name="Steenblock K."/>
            <person name="Schneider S."/>
            <person name="Klenk H.-P."/>
            <person name="Eisen J.A."/>
        </authorList>
    </citation>
    <scope>NUCLEOTIDE SEQUENCE [LARGE SCALE GENOMIC DNA]</scope>
    <source>
        <strain evidence="3">DSM 15567 / CIP 107919 / 50-1 BON</strain>
    </source>
</reference>
<dbReference type="GO" id="GO:0006799">
    <property type="term" value="P:polyphosphate biosynthetic process"/>
    <property type="evidence" value="ECO:0007669"/>
    <property type="project" value="UniProtKB-ARBA"/>
</dbReference>
<protein>
    <submittedName>
        <fullName evidence="2">VTC domain protein</fullName>
    </submittedName>
</protein>
<accession>F3ZVW3</accession>
<dbReference type="RefSeq" id="WP_013779771.1">
    <property type="nucleotide sequence ID" value="NC_015520.1"/>
</dbReference>
<reference evidence="2 3" key="2">
    <citation type="journal article" date="2011" name="Stand. Genomic Sci.">
        <title>Complete genome sequence of Mahella australiensis type strain (50-1 BON).</title>
        <authorList>
            <person name="Sikorski J."/>
            <person name="Teshima H."/>
            <person name="Nolan M."/>
            <person name="Lucas S."/>
            <person name="Hammon N."/>
            <person name="Deshpande S."/>
            <person name="Cheng J.F."/>
            <person name="Pitluck S."/>
            <person name="Liolios K."/>
            <person name="Pagani I."/>
            <person name="Ivanova N."/>
            <person name="Huntemann M."/>
            <person name="Mavromatis K."/>
            <person name="Ovchinikova G."/>
            <person name="Pati A."/>
            <person name="Tapia R."/>
            <person name="Han C."/>
            <person name="Goodwin L."/>
            <person name="Chen A."/>
            <person name="Palaniappan K."/>
            <person name="Land M."/>
            <person name="Hauser L."/>
            <person name="Ngatchou-Djao O.D."/>
            <person name="Rohde M."/>
            <person name="Pukall R."/>
            <person name="Spring S."/>
            <person name="Abt B."/>
            <person name="Goker M."/>
            <person name="Detter J.C."/>
            <person name="Woyke T."/>
            <person name="Bristow J."/>
            <person name="Markowitz V."/>
            <person name="Hugenholtz P."/>
            <person name="Eisen J.A."/>
            <person name="Kyrpides N.C."/>
            <person name="Klenk H.P."/>
            <person name="Lapidus A."/>
        </authorList>
    </citation>
    <scope>NUCLEOTIDE SEQUENCE [LARGE SCALE GENOMIC DNA]</scope>
    <source>
        <strain evidence="3">DSM 15567 / CIP 107919 / 50-1 BON</strain>
    </source>
</reference>
<organism evidence="2 3">
    <name type="scientific">Mahella australiensis (strain DSM 15567 / CIP 107919 / 50-1 BON)</name>
    <dbReference type="NCBI Taxonomy" id="697281"/>
    <lineage>
        <taxon>Bacteria</taxon>
        <taxon>Bacillati</taxon>
        <taxon>Bacillota</taxon>
        <taxon>Clostridia</taxon>
        <taxon>Thermoanaerobacterales</taxon>
        <taxon>Thermoanaerobacterales Family IV. Incertae Sedis</taxon>
        <taxon>Mahella</taxon>
    </lineage>
</organism>
<gene>
    <name evidence="2" type="ordered locus">Mahau_0114</name>
</gene>
<dbReference type="KEGG" id="mas:Mahau_0114"/>
<dbReference type="Gene3D" id="3.20.100.30">
    <property type="entry name" value="VTC, catalytic tunnel domain"/>
    <property type="match status" value="1"/>
</dbReference>
<dbReference type="EMBL" id="CP002360">
    <property type="protein sequence ID" value="AEE95337.1"/>
    <property type="molecule type" value="Genomic_DNA"/>
</dbReference>
<dbReference type="OrthoDB" id="9784042at2"/>
<dbReference type="Pfam" id="PF09359">
    <property type="entry name" value="VTC"/>
    <property type="match status" value="1"/>
</dbReference>
<dbReference type="STRING" id="697281.Mahau_0114"/>
<dbReference type="HOGENOM" id="CLU_098613_0_0_9"/>
<proteinExistence type="predicted"/>